<dbReference type="EMBL" id="RYZZ01000007">
    <property type="protein sequence ID" value="RUQ30091.1"/>
    <property type="molecule type" value="Genomic_DNA"/>
</dbReference>
<proteinExistence type="predicted"/>
<sequence length="162" mass="18732">MPGKSSRRYYLLIPAAILFITTGCTDNSDAEKENMALIQTTNPPAMDVRSLTYQNDGLPEKVKKEVIGIDGIYDVAIVQNGKEILVAYKVNHMHRFQMKKIEKNVNDQLNRTFKGYNFTVSSDYKIFLETVRLNEMLRKKDVPEKKAKKRFEKIVKLQKELT</sequence>
<dbReference type="Pfam" id="PF09580">
    <property type="entry name" value="Spore_YhcN_YlaJ"/>
    <property type="match status" value="1"/>
</dbReference>
<comment type="caution">
    <text evidence="1">The sequence shown here is derived from an EMBL/GenBank/DDBJ whole genome shotgun (WGS) entry which is preliminary data.</text>
</comment>
<dbReference type="InterPro" id="IPR019076">
    <property type="entry name" value="Spore_lipoprot_YhcN/YlaJ-like"/>
</dbReference>
<accession>A0A3S1B7R5</accession>
<keyword evidence="2" id="KW-1185">Reference proteome</keyword>
<dbReference type="Proteomes" id="UP000267430">
    <property type="component" value="Unassembled WGS sequence"/>
</dbReference>
<reference evidence="1 2" key="1">
    <citation type="submission" date="2018-12" db="EMBL/GenBank/DDBJ databases">
        <title>Bacillus chawlae sp. nov., Bacillus glennii sp. nov., and Bacillus saganii sp. nov. Isolated from the Vehicle Assembly Building at Kennedy Space Center where the Viking Spacecraft were Assembled.</title>
        <authorList>
            <person name="Seuylemezian A."/>
            <person name="Vaishampayan P."/>
        </authorList>
    </citation>
    <scope>NUCLEOTIDE SEQUENCE [LARGE SCALE GENOMIC DNA]</scope>
    <source>
        <strain evidence="1 2">L5</strain>
    </source>
</reference>
<dbReference type="PROSITE" id="PS51257">
    <property type="entry name" value="PROKAR_LIPOPROTEIN"/>
    <property type="match status" value="1"/>
</dbReference>
<dbReference type="OrthoDB" id="2969307at2"/>
<dbReference type="AlphaFoldDB" id="A0A3S1B7R5"/>
<evidence type="ECO:0000313" key="1">
    <source>
        <dbReference type="EMBL" id="RUQ30091.1"/>
    </source>
</evidence>
<dbReference type="RefSeq" id="WP_126864113.1">
    <property type="nucleotide sequence ID" value="NZ_JAUSTX010000001.1"/>
</dbReference>
<protein>
    <submittedName>
        <fullName evidence="1">Sporulation protein</fullName>
    </submittedName>
</protein>
<organism evidence="1 2">
    <name type="scientific">Peribacillus cavernae</name>
    <dbReference type="NCBI Taxonomy" id="1674310"/>
    <lineage>
        <taxon>Bacteria</taxon>
        <taxon>Bacillati</taxon>
        <taxon>Bacillota</taxon>
        <taxon>Bacilli</taxon>
        <taxon>Bacillales</taxon>
        <taxon>Bacillaceae</taxon>
        <taxon>Peribacillus</taxon>
    </lineage>
</organism>
<evidence type="ECO:0000313" key="2">
    <source>
        <dbReference type="Proteomes" id="UP000267430"/>
    </source>
</evidence>
<name>A0A3S1B7R5_9BACI</name>
<gene>
    <name evidence="1" type="ORF">ELQ35_06990</name>
</gene>